<accession>A0A267FZ16</accession>
<evidence type="ECO:0000313" key="6">
    <source>
        <dbReference type="Proteomes" id="UP000215902"/>
    </source>
</evidence>
<dbReference type="Proteomes" id="UP000215902">
    <property type="component" value="Unassembled WGS sequence"/>
</dbReference>
<dbReference type="Gene3D" id="2.60.40.10">
    <property type="entry name" value="Immunoglobulins"/>
    <property type="match status" value="1"/>
</dbReference>
<keyword evidence="6" id="KW-1185">Reference proteome</keyword>
<reference evidence="5 6" key="1">
    <citation type="submission" date="2017-06" db="EMBL/GenBank/DDBJ databases">
        <title>A platform for efficient transgenesis in Macrostomum lignano, a flatworm model organism for stem cell research.</title>
        <authorList>
            <person name="Berezikov E."/>
        </authorList>
    </citation>
    <scope>NUCLEOTIDE SEQUENCE [LARGE SCALE GENOMIC DNA]</scope>
    <source>
        <strain evidence="5">DV1</strain>
        <tissue evidence="5">Whole organism</tissue>
    </source>
</reference>
<feature type="domain" description="Ig-like" evidence="4">
    <location>
        <begin position="155"/>
        <end position="241"/>
    </location>
</feature>
<dbReference type="PROSITE" id="PS50835">
    <property type="entry name" value="IG_LIKE"/>
    <property type="match status" value="2"/>
</dbReference>
<evidence type="ECO:0000256" key="2">
    <source>
        <dbReference type="SAM" id="Phobius"/>
    </source>
</evidence>
<feature type="transmembrane region" description="Helical" evidence="2">
    <location>
        <begin position="248"/>
        <end position="272"/>
    </location>
</feature>
<keyword evidence="2" id="KW-0812">Transmembrane</keyword>
<evidence type="ECO:0000313" key="5">
    <source>
        <dbReference type="EMBL" id="PAA78976.1"/>
    </source>
</evidence>
<dbReference type="STRING" id="282301.A0A267FZ16"/>
<evidence type="ECO:0000256" key="1">
    <source>
        <dbReference type="SAM" id="MobiDB-lite"/>
    </source>
</evidence>
<evidence type="ECO:0000259" key="4">
    <source>
        <dbReference type="PROSITE" id="PS50835"/>
    </source>
</evidence>
<feature type="signal peptide" evidence="3">
    <location>
        <begin position="1"/>
        <end position="22"/>
    </location>
</feature>
<sequence>MRQLLAQAVASLLLLTAAAASASRVNVTVDNVVVHLQKQADGGFGEAYKLDKRAPLVITCRAETSPPKPGQAAVSLAEASFDWRRPGRNRSISVKESRASIHTECKEGVSCISTLTLRSPINEDVSVYECLVTPVSAGGAVMETIVASGAFQSRPIIRMLVNGNDRFDVAVWPTETVNITCQVMGHPLGDIRWSQQFRPSFNHSRNETLLLSQMDYELDRGTVTCESSNDFGANQATMFLRVKSPRAFLPPLLGIGAELVTMLVIIVSYEVISGRKRRQMDEQAAEATDGVQGAADGVNNDQ</sequence>
<dbReference type="InterPro" id="IPR013783">
    <property type="entry name" value="Ig-like_fold"/>
</dbReference>
<gene>
    <name evidence="5" type="ORF">BOX15_Mlig027420g1</name>
</gene>
<name>A0A267FZ16_9PLAT</name>
<dbReference type="SUPFAM" id="SSF48726">
    <property type="entry name" value="Immunoglobulin"/>
    <property type="match status" value="1"/>
</dbReference>
<organism evidence="5 6">
    <name type="scientific">Macrostomum lignano</name>
    <dbReference type="NCBI Taxonomy" id="282301"/>
    <lineage>
        <taxon>Eukaryota</taxon>
        <taxon>Metazoa</taxon>
        <taxon>Spiralia</taxon>
        <taxon>Lophotrochozoa</taxon>
        <taxon>Platyhelminthes</taxon>
        <taxon>Rhabditophora</taxon>
        <taxon>Macrostomorpha</taxon>
        <taxon>Macrostomida</taxon>
        <taxon>Macrostomidae</taxon>
        <taxon>Macrostomum</taxon>
    </lineage>
</organism>
<proteinExistence type="predicted"/>
<dbReference type="EMBL" id="NIVC01000658">
    <property type="protein sequence ID" value="PAA78976.1"/>
    <property type="molecule type" value="Genomic_DNA"/>
</dbReference>
<evidence type="ECO:0000256" key="3">
    <source>
        <dbReference type="SAM" id="SignalP"/>
    </source>
</evidence>
<dbReference type="InterPro" id="IPR036179">
    <property type="entry name" value="Ig-like_dom_sf"/>
</dbReference>
<feature type="domain" description="Ig-like" evidence="4">
    <location>
        <begin position="45"/>
        <end position="147"/>
    </location>
</feature>
<keyword evidence="2" id="KW-1133">Transmembrane helix</keyword>
<keyword evidence="3" id="KW-0732">Signal</keyword>
<comment type="caution">
    <text evidence="5">The sequence shown here is derived from an EMBL/GenBank/DDBJ whole genome shotgun (WGS) entry which is preliminary data.</text>
</comment>
<dbReference type="InterPro" id="IPR007110">
    <property type="entry name" value="Ig-like_dom"/>
</dbReference>
<dbReference type="AlphaFoldDB" id="A0A267FZ16"/>
<feature type="region of interest" description="Disordered" evidence="1">
    <location>
        <begin position="283"/>
        <end position="302"/>
    </location>
</feature>
<protein>
    <recommendedName>
        <fullName evidence="4">Ig-like domain-containing protein</fullName>
    </recommendedName>
</protein>
<dbReference type="OrthoDB" id="5970915at2759"/>
<keyword evidence="2" id="KW-0472">Membrane</keyword>
<feature type="chain" id="PRO_5012537662" description="Ig-like domain-containing protein" evidence="3">
    <location>
        <begin position="23"/>
        <end position="302"/>
    </location>
</feature>